<sequence length="121" mass="13428">MYHSKEHLWVKVDNSIATLGITDYAQSTLGEIVFLELPEVGTSTVKDASFGSIESVKITSELFSPINGQIVEVNTELEGSPELVNESPYDKGWLLKVKASNTEEIKELLNAEEYDNYVSKS</sequence>
<keyword evidence="2 3" id="KW-0450">Lipoyl</keyword>
<evidence type="ECO:0000256" key="3">
    <source>
        <dbReference type="HAMAP-Rule" id="MF_00272"/>
    </source>
</evidence>
<dbReference type="PANTHER" id="PTHR11715">
    <property type="entry name" value="GLYCINE CLEAVAGE SYSTEM H PROTEIN"/>
    <property type="match status" value="1"/>
</dbReference>
<dbReference type="PROSITE" id="PS50968">
    <property type="entry name" value="BIOTINYL_LIPOYL"/>
    <property type="match status" value="1"/>
</dbReference>
<dbReference type="Pfam" id="PF01597">
    <property type="entry name" value="GCV_H"/>
    <property type="match status" value="1"/>
</dbReference>
<dbReference type="Proteomes" id="UP000187367">
    <property type="component" value="Unassembled WGS sequence"/>
</dbReference>
<name>A0A1R1RMV5_9BACI</name>
<comment type="caution">
    <text evidence="6">The sequence shown here is derived from an EMBL/GenBank/DDBJ whole genome shotgun (WGS) entry which is preliminary data.</text>
</comment>
<accession>A0A1R1QSB3</accession>
<evidence type="ECO:0000313" key="6">
    <source>
        <dbReference type="EMBL" id="OMI07549.1"/>
    </source>
</evidence>
<dbReference type="InterPro" id="IPR000089">
    <property type="entry name" value="Biotin_lipoyl"/>
</dbReference>
<dbReference type="GO" id="GO:0009249">
    <property type="term" value="P:protein lipoylation"/>
    <property type="evidence" value="ECO:0007669"/>
    <property type="project" value="UniProtKB-UniRule"/>
</dbReference>
<accession>A0A1R1RMV5</accession>
<dbReference type="GO" id="GO:0005960">
    <property type="term" value="C:glycine cleavage complex"/>
    <property type="evidence" value="ECO:0007669"/>
    <property type="project" value="InterPro"/>
</dbReference>
<reference evidence="6 7" key="1">
    <citation type="submission" date="2017-01" db="EMBL/GenBank/DDBJ databases">
        <title>Bacillus phylogenomics.</title>
        <authorList>
            <person name="Dunlap C."/>
        </authorList>
    </citation>
    <scope>NUCLEOTIDE SEQUENCE [LARGE SCALE GENOMIC DNA]</scope>
    <source>
        <strain evidence="6 7">NRRL B-41282</strain>
    </source>
</reference>
<dbReference type="CDD" id="cd06848">
    <property type="entry name" value="GCS_H"/>
    <property type="match status" value="1"/>
</dbReference>
<proteinExistence type="inferred from homology"/>
<dbReference type="NCBIfam" id="TIGR00527">
    <property type="entry name" value="gcvH"/>
    <property type="match status" value="1"/>
</dbReference>
<evidence type="ECO:0000313" key="7">
    <source>
        <dbReference type="Proteomes" id="UP000187367"/>
    </source>
</evidence>
<evidence type="ECO:0000259" key="5">
    <source>
        <dbReference type="PROSITE" id="PS50968"/>
    </source>
</evidence>
<dbReference type="EMBL" id="MTJL01000010">
    <property type="protein sequence ID" value="OMI07549.1"/>
    <property type="molecule type" value="Genomic_DNA"/>
</dbReference>
<dbReference type="InterPro" id="IPR017453">
    <property type="entry name" value="GCV_H_sub"/>
</dbReference>
<feature type="domain" description="Lipoyl-binding" evidence="5">
    <location>
        <begin position="16"/>
        <end position="98"/>
    </location>
</feature>
<dbReference type="OrthoDB" id="9796712at2"/>
<organism evidence="6 7">
    <name type="scientific">Bacillus swezeyi</name>
    <dbReference type="NCBI Taxonomy" id="1925020"/>
    <lineage>
        <taxon>Bacteria</taxon>
        <taxon>Bacillati</taxon>
        <taxon>Bacillota</taxon>
        <taxon>Bacilli</taxon>
        <taxon>Bacillales</taxon>
        <taxon>Bacillaceae</taxon>
        <taxon>Bacillus</taxon>
    </lineage>
</organism>
<evidence type="ECO:0000256" key="2">
    <source>
        <dbReference type="ARBA" id="ARBA00022823"/>
    </source>
</evidence>
<comment type="cofactor">
    <cofactor evidence="3">
        <name>(R)-lipoate</name>
        <dbReference type="ChEBI" id="CHEBI:83088"/>
    </cofactor>
    <text evidence="3">Binds 1 lipoyl cofactor covalently.</text>
</comment>
<dbReference type="PANTHER" id="PTHR11715:SF3">
    <property type="entry name" value="GLYCINE CLEAVAGE SYSTEM H PROTEIN-RELATED"/>
    <property type="match status" value="1"/>
</dbReference>
<protein>
    <recommendedName>
        <fullName evidence="3">Glycine cleavage system H protein</fullName>
    </recommendedName>
    <alternativeName>
        <fullName evidence="3">Octanoyl/lipoyl carrier protein</fullName>
    </alternativeName>
</protein>
<dbReference type="SUPFAM" id="SSF51230">
    <property type="entry name" value="Single hybrid motif"/>
    <property type="match status" value="1"/>
</dbReference>
<comment type="function">
    <text evidence="3">Is also involved in protein lipoylation via its role as an octanoyl/lipoyl carrier protein intermediate.</text>
</comment>
<dbReference type="NCBIfam" id="NF002270">
    <property type="entry name" value="PRK01202.1"/>
    <property type="match status" value="1"/>
</dbReference>
<evidence type="ECO:0000256" key="1">
    <source>
        <dbReference type="ARBA" id="ARBA00009249"/>
    </source>
</evidence>
<keyword evidence="7" id="KW-1185">Reference proteome</keyword>
<dbReference type="InterPro" id="IPR033753">
    <property type="entry name" value="GCV_H/Fam206"/>
</dbReference>
<dbReference type="RefSeq" id="WP_076762681.1">
    <property type="nucleotide sequence ID" value="NZ_JARMMK010000008.1"/>
</dbReference>
<comment type="subunit">
    <text evidence="3">The glycine cleavage system is composed of four proteins: P, T, L and H.</text>
</comment>
<dbReference type="GO" id="GO:0005829">
    <property type="term" value="C:cytosol"/>
    <property type="evidence" value="ECO:0007669"/>
    <property type="project" value="TreeGrafter"/>
</dbReference>
<dbReference type="AlphaFoldDB" id="A0A1R1RMV5"/>
<evidence type="ECO:0000256" key="4">
    <source>
        <dbReference type="PIRSR" id="PIRSR617453-50"/>
    </source>
</evidence>
<gene>
    <name evidence="3" type="primary">gcvH</name>
    <name evidence="6" type="ORF">BW143_06545</name>
</gene>
<dbReference type="InterPro" id="IPR011053">
    <property type="entry name" value="Single_hybrid_motif"/>
</dbReference>
<comment type="function">
    <text evidence="3">The glycine cleavage system catalyzes the degradation of glycine. The H protein shuttles the methylamine group of glycine from the P protein to the T protein.</text>
</comment>
<dbReference type="HAMAP" id="MF_00272">
    <property type="entry name" value="GcvH"/>
    <property type="match status" value="1"/>
</dbReference>
<feature type="modified residue" description="N6-lipoyllysine" evidence="3 4">
    <location>
        <position position="57"/>
    </location>
</feature>
<dbReference type="Gene3D" id="2.40.50.100">
    <property type="match status" value="1"/>
</dbReference>
<dbReference type="InterPro" id="IPR002930">
    <property type="entry name" value="GCV_H"/>
</dbReference>
<dbReference type="GO" id="GO:0019464">
    <property type="term" value="P:glycine decarboxylation via glycine cleavage system"/>
    <property type="evidence" value="ECO:0007669"/>
    <property type="project" value="UniProtKB-UniRule"/>
</dbReference>
<comment type="similarity">
    <text evidence="1 3">Belongs to the GcvH family.</text>
</comment>